<sequence>MNYFAIFNQLDSRCKRFLFLYFIRAISAGIAFFIGIYLAHIRMKWLIIGYEVTALSAGNIVGSWLSAKYSDKFNPLIFSGFSLLLQGICFLLIAYSAKPVVLAASVFLYGLAGYAFVAINHYIITSYANDSESVRAHVISFTSIASNIGLLLGGILVSYLSSNYAILLFSLIGGMLVIISLFYFCERGESVIIRNSNLNDRTTPNKRIYFVALAVTFLLGIIFAQQRIGYQVFLENHFTSFQISIILGLNTFIIITLLPYLTQRIMVLNHLVALALGGLILGVGMYLVIYSDNYYFVLSLCVVRTLGEMIAIVMSQFICFQYSPKAARGRAMGNHKFIFAFGILAGSFIGANMLSDWGMNLVWVLCGMTGLIIFTVSYFASHRVKKNVHFSEYAK</sequence>
<feature type="transmembrane region" description="Helical" evidence="7">
    <location>
        <begin position="166"/>
        <end position="186"/>
    </location>
</feature>
<feature type="transmembrane region" description="Helical" evidence="7">
    <location>
        <begin position="295"/>
        <end position="317"/>
    </location>
</feature>
<organism evidence="9 10">
    <name type="scientific">Legionella bozemanae</name>
    <name type="common">Fluoribacter bozemanae</name>
    <dbReference type="NCBI Taxonomy" id="447"/>
    <lineage>
        <taxon>Bacteria</taxon>
        <taxon>Pseudomonadati</taxon>
        <taxon>Pseudomonadota</taxon>
        <taxon>Gammaproteobacteria</taxon>
        <taxon>Legionellales</taxon>
        <taxon>Legionellaceae</taxon>
        <taxon>Legionella</taxon>
    </lineage>
</organism>
<evidence type="ECO:0000256" key="3">
    <source>
        <dbReference type="ARBA" id="ARBA00022475"/>
    </source>
</evidence>
<dbReference type="InterPro" id="IPR020846">
    <property type="entry name" value="MFS_dom"/>
</dbReference>
<evidence type="ECO:0000256" key="6">
    <source>
        <dbReference type="ARBA" id="ARBA00023136"/>
    </source>
</evidence>
<dbReference type="Proteomes" id="UP000054695">
    <property type="component" value="Unassembled WGS sequence"/>
</dbReference>
<keyword evidence="2" id="KW-0813">Transport</keyword>
<feature type="transmembrane region" description="Helical" evidence="7">
    <location>
        <begin position="18"/>
        <end position="39"/>
    </location>
</feature>
<dbReference type="AlphaFoldDB" id="A0A0W0RXN5"/>
<dbReference type="OrthoDB" id="5650915at2"/>
<dbReference type="Pfam" id="PF07690">
    <property type="entry name" value="MFS_1"/>
    <property type="match status" value="1"/>
</dbReference>
<dbReference type="SUPFAM" id="SSF103473">
    <property type="entry name" value="MFS general substrate transporter"/>
    <property type="match status" value="1"/>
</dbReference>
<evidence type="ECO:0000313" key="10">
    <source>
        <dbReference type="Proteomes" id="UP000054695"/>
    </source>
</evidence>
<dbReference type="EMBL" id="LNXU01000007">
    <property type="protein sequence ID" value="KTC75874.1"/>
    <property type="molecule type" value="Genomic_DNA"/>
</dbReference>
<accession>A0A0W0RXN5</accession>
<feature type="transmembrane region" description="Helical" evidence="7">
    <location>
        <begin position="361"/>
        <end position="380"/>
    </location>
</feature>
<dbReference type="RefSeq" id="WP_058458396.1">
    <property type="nucleotide sequence ID" value="NZ_CAAAIY010000032.1"/>
</dbReference>
<evidence type="ECO:0000256" key="4">
    <source>
        <dbReference type="ARBA" id="ARBA00022692"/>
    </source>
</evidence>
<dbReference type="InterPro" id="IPR011701">
    <property type="entry name" value="MFS"/>
</dbReference>
<keyword evidence="3" id="KW-1003">Cell membrane</keyword>
<dbReference type="GO" id="GO:0022857">
    <property type="term" value="F:transmembrane transporter activity"/>
    <property type="evidence" value="ECO:0007669"/>
    <property type="project" value="InterPro"/>
</dbReference>
<feature type="transmembrane region" description="Helical" evidence="7">
    <location>
        <begin position="45"/>
        <end position="64"/>
    </location>
</feature>
<name>A0A0W0RXN5_LEGBO</name>
<feature type="transmembrane region" description="Helical" evidence="7">
    <location>
        <begin position="136"/>
        <end position="160"/>
    </location>
</feature>
<comment type="caution">
    <text evidence="9">The sequence shown here is derived from an EMBL/GenBank/DDBJ whole genome shotgun (WGS) entry which is preliminary data.</text>
</comment>
<evidence type="ECO:0000256" key="1">
    <source>
        <dbReference type="ARBA" id="ARBA00004651"/>
    </source>
</evidence>
<feature type="transmembrane region" description="Helical" evidence="7">
    <location>
        <begin position="337"/>
        <end position="355"/>
    </location>
</feature>
<reference evidence="9 10" key="1">
    <citation type="submission" date="2015-11" db="EMBL/GenBank/DDBJ databases">
        <title>Genomic analysis of 38 Legionella species identifies large and diverse effector repertoires.</title>
        <authorList>
            <person name="Burstein D."/>
            <person name="Amaro F."/>
            <person name="Zusman T."/>
            <person name="Lifshitz Z."/>
            <person name="Cohen O."/>
            <person name="Gilbert J.A."/>
            <person name="Pupko T."/>
            <person name="Shuman H.A."/>
            <person name="Segal G."/>
        </authorList>
    </citation>
    <scope>NUCLEOTIDE SEQUENCE [LARGE SCALE GENOMIC DNA]</scope>
    <source>
        <strain evidence="9 10">WIGA</strain>
    </source>
</reference>
<feature type="transmembrane region" description="Helical" evidence="7">
    <location>
        <begin position="76"/>
        <end position="95"/>
    </location>
</feature>
<dbReference type="Gene3D" id="1.20.1250.20">
    <property type="entry name" value="MFS general substrate transporter like domains"/>
    <property type="match status" value="1"/>
</dbReference>
<evidence type="ECO:0000256" key="5">
    <source>
        <dbReference type="ARBA" id="ARBA00022989"/>
    </source>
</evidence>
<comment type="subcellular location">
    <subcellularLocation>
        <location evidence="1">Cell membrane</location>
        <topology evidence="1">Multi-pass membrane protein</topology>
    </subcellularLocation>
</comment>
<evidence type="ECO:0000313" key="9">
    <source>
        <dbReference type="EMBL" id="KTC75874.1"/>
    </source>
</evidence>
<protein>
    <submittedName>
        <fullName evidence="9">Multidrug resistance protein, MFS family</fullName>
    </submittedName>
</protein>
<evidence type="ECO:0000256" key="2">
    <source>
        <dbReference type="ARBA" id="ARBA00022448"/>
    </source>
</evidence>
<dbReference type="STRING" id="447.Lboz_0702"/>
<feature type="transmembrane region" description="Helical" evidence="7">
    <location>
        <begin position="101"/>
        <end position="124"/>
    </location>
</feature>
<dbReference type="PANTHER" id="PTHR23517">
    <property type="entry name" value="RESISTANCE PROTEIN MDTM, PUTATIVE-RELATED-RELATED"/>
    <property type="match status" value="1"/>
</dbReference>
<evidence type="ECO:0000256" key="7">
    <source>
        <dbReference type="SAM" id="Phobius"/>
    </source>
</evidence>
<feature type="domain" description="Major facilitator superfamily (MFS) profile" evidence="8">
    <location>
        <begin position="1"/>
        <end position="191"/>
    </location>
</feature>
<keyword evidence="4 7" id="KW-0812">Transmembrane</keyword>
<dbReference type="PATRIC" id="fig|447.4.peg.752"/>
<proteinExistence type="predicted"/>
<keyword evidence="6 7" id="KW-0472">Membrane</keyword>
<dbReference type="PROSITE" id="PS50850">
    <property type="entry name" value="MFS"/>
    <property type="match status" value="1"/>
</dbReference>
<gene>
    <name evidence="9" type="ORF">Lboz_0702</name>
</gene>
<feature type="transmembrane region" description="Helical" evidence="7">
    <location>
        <begin position="207"/>
        <end position="228"/>
    </location>
</feature>
<keyword evidence="10" id="KW-1185">Reference proteome</keyword>
<evidence type="ECO:0000259" key="8">
    <source>
        <dbReference type="PROSITE" id="PS50850"/>
    </source>
</evidence>
<dbReference type="InterPro" id="IPR036259">
    <property type="entry name" value="MFS_trans_sf"/>
</dbReference>
<keyword evidence="5 7" id="KW-1133">Transmembrane helix</keyword>
<feature type="transmembrane region" description="Helical" evidence="7">
    <location>
        <begin position="240"/>
        <end position="261"/>
    </location>
</feature>
<dbReference type="InterPro" id="IPR050171">
    <property type="entry name" value="MFS_Transporters"/>
</dbReference>
<feature type="transmembrane region" description="Helical" evidence="7">
    <location>
        <begin position="268"/>
        <end position="289"/>
    </location>
</feature>
<dbReference type="GO" id="GO:0005886">
    <property type="term" value="C:plasma membrane"/>
    <property type="evidence" value="ECO:0007669"/>
    <property type="project" value="UniProtKB-SubCell"/>
</dbReference>